<evidence type="ECO:0000313" key="6">
    <source>
        <dbReference type="EMBL" id="SDG27587.1"/>
    </source>
</evidence>
<evidence type="ECO:0000256" key="1">
    <source>
        <dbReference type="ARBA" id="ARBA00022723"/>
    </source>
</evidence>
<dbReference type="AlphaFoldDB" id="A0A1G7SWX4"/>
<dbReference type="PANTHER" id="PTHR38777:SF1">
    <property type="entry name" value="DNAK SUPPRESSOR PROTEIN"/>
    <property type="match status" value="1"/>
</dbReference>
<evidence type="ECO:0000313" key="7">
    <source>
        <dbReference type="Proteomes" id="UP000198641"/>
    </source>
</evidence>
<dbReference type="Proteomes" id="UP000198641">
    <property type="component" value="Unassembled WGS sequence"/>
</dbReference>
<dbReference type="Pfam" id="PF01258">
    <property type="entry name" value="zf-dskA_traR"/>
    <property type="match status" value="1"/>
</dbReference>
<dbReference type="STRING" id="284577.SAMN05216571_10827"/>
<proteinExistence type="predicted"/>
<protein>
    <submittedName>
        <fullName evidence="6">Phage/conjugal plasmid C-4 type zinc finger protein, TraR family</fullName>
    </submittedName>
</protein>
<organism evidence="6 7">
    <name type="scientific">Onishia taeanensis</name>
    <dbReference type="NCBI Taxonomy" id="284577"/>
    <lineage>
        <taxon>Bacteria</taxon>
        <taxon>Pseudomonadati</taxon>
        <taxon>Pseudomonadota</taxon>
        <taxon>Gammaproteobacteria</taxon>
        <taxon>Oceanospirillales</taxon>
        <taxon>Halomonadaceae</taxon>
        <taxon>Onishia</taxon>
    </lineage>
</organism>
<reference evidence="6 7" key="1">
    <citation type="submission" date="2016-10" db="EMBL/GenBank/DDBJ databases">
        <authorList>
            <person name="de Groot N.N."/>
        </authorList>
    </citation>
    <scope>NUCLEOTIDE SEQUENCE [LARGE SCALE GENOMIC DNA]</scope>
    <source>
        <strain evidence="6 7">BH539</strain>
    </source>
</reference>
<dbReference type="SUPFAM" id="SSF57716">
    <property type="entry name" value="Glucocorticoid receptor-like (DNA-binding domain)"/>
    <property type="match status" value="1"/>
</dbReference>
<keyword evidence="1" id="KW-0479">Metal-binding</keyword>
<dbReference type="NCBIfam" id="TIGR02419">
    <property type="entry name" value="C4_traR_proteo"/>
    <property type="match status" value="1"/>
</dbReference>
<dbReference type="RefSeq" id="WP_092526035.1">
    <property type="nucleotide sequence ID" value="NZ_FNCI01000008.1"/>
</dbReference>
<feature type="zinc finger region" description="dksA C4-type" evidence="4">
    <location>
        <begin position="37"/>
        <end position="61"/>
    </location>
</feature>
<dbReference type="GO" id="GO:1900378">
    <property type="term" value="P:positive regulation of secondary metabolite biosynthetic process"/>
    <property type="evidence" value="ECO:0007669"/>
    <property type="project" value="TreeGrafter"/>
</dbReference>
<accession>A0A1G7SWX4</accession>
<dbReference type="InterPro" id="IPR020460">
    <property type="entry name" value="Znf_C4-type_bac"/>
</dbReference>
<evidence type="ECO:0000256" key="4">
    <source>
        <dbReference type="PROSITE-ProRule" id="PRU00510"/>
    </source>
</evidence>
<dbReference type="PROSITE" id="PS01102">
    <property type="entry name" value="ZF_DKSA_1"/>
    <property type="match status" value="1"/>
</dbReference>
<evidence type="ECO:0000256" key="2">
    <source>
        <dbReference type="ARBA" id="ARBA00022771"/>
    </source>
</evidence>
<dbReference type="EMBL" id="FNCI01000008">
    <property type="protein sequence ID" value="SDG27587.1"/>
    <property type="molecule type" value="Genomic_DNA"/>
</dbReference>
<dbReference type="InterPro" id="IPR000962">
    <property type="entry name" value="Znf_DskA_TraR"/>
</dbReference>
<keyword evidence="7" id="KW-1185">Reference proteome</keyword>
<dbReference type="PROSITE" id="PS51128">
    <property type="entry name" value="ZF_DKSA_2"/>
    <property type="match status" value="1"/>
</dbReference>
<feature type="domain" description="Zinc finger DksA/TraR C4-type" evidence="5">
    <location>
        <begin position="37"/>
        <end position="67"/>
    </location>
</feature>
<sequence>MADSADIAAEIQERRMAAALSSRPTWWTGVDMARADCEECGDEIPAARREAAPWATTCIECQSIREKRGRHVR</sequence>
<dbReference type="OrthoDB" id="962301at2"/>
<dbReference type="InterPro" id="IPR012783">
    <property type="entry name" value="Znf_C4_TraR"/>
</dbReference>
<dbReference type="InterPro" id="IPR020458">
    <property type="entry name" value="Znf_DskA_TraR_CS"/>
</dbReference>
<evidence type="ECO:0000259" key="5">
    <source>
        <dbReference type="Pfam" id="PF01258"/>
    </source>
</evidence>
<evidence type="ECO:0000256" key="3">
    <source>
        <dbReference type="ARBA" id="ARBA00022833"/>
    </source>
</evidence>
<dbReference type="Gene3D" id="1.20.120.910">
    <property type="entry name" value="DksA, coiled-coil domain"/>
    <property type="match status" value="1"/>
</dbReference>
<keyword evidence="3" id="KW-0862">Zinc</keyword>
<dbReference type="PRINTS" id="PR00618">
    <property type="entry name" value="DKSAZNFINGER"/>
</dbReference>
<dbReference type="GO" id="GO:0008270">
    <property type="term" value="F:zinc ion binding"/>
    <property type="evidence" value="ECO:0007669"/>
    <property type="project" value="UniProtKB-KW"/>
</dbReference>
<name>A0A1G7SWX4_9GAMM</name>
<keyword evidence="2" id="KW-0863">Zinc-finger</keyword>
<gene>
    <name evidence="6" type="ORF">SAMN05216571_10827</name>
</gene>
<dbReference type="PANTHER" id="PTHR38777">
    <property type="entry name" value="FELS-2 PROPHAGE PROTEIN"/>
    <property type="match status" value="1"/>
</dbReference>